<accession>A0ABN3Y4A7</accession>
<comment type="caution">
    <text evidence="2">The sequence shown here is derived from an EMBL/GenBank/DDBJ whole genome shotgun (WGS) entry which is preliminary data.</text>
</comment>
<proteinExistence type="predicted"/>
<sequence length="76" mass="8106">MVSDKRNKDIADGDAVARGVDGDAPKRVNSTKSYIDGRRAELFNGFGVPVSDLSFLGRSEGLRGIAESISGEYDAQ</sequence>
<feature type="compositionally biased region" description="Basic and acidic residues" evidence="1">
    <location>
        <begin position="1"/>
        <end position="11"/>
    </location>
</feature>
<evidence type="ECO:0000313" key="3">
    <source>
        <dbReference type="Proteomes" id="UP001499930"/>
    </source>
</evidence>
<reference evidence="2 3" key="1">
    <citation type="journal article" date="2019" name="Int. J. Syst. Evol. Microbiol.">
        <title>The Global Catalogue of Microorganisms (GCM) 10K type strain sequencing project: providing services to taxonomists for standard genome sequencing and annotation.</title>
        <authorList>
            <consortium name="The Broad Institute Genomics Platform"/>
            <consortium name="The Broad Institute Genome Sequencing Center for Infectious Disease"/>
            <person name="Wu L."/>
            <person name="Ma J."/>
        </authorList>
    </citation>
    <scope>NUCLEOTIDE SEQUENCE [LARGE SCALE GENOMIC DNA]</scope>
    <source>
        <strain evidence="2 3">JCM 3106</strain>
    </source>
</reference>
<keyword evidence="3" id="KW-1185">Reference proteome</keyword>
<dbReference type="Proteomes" id="UP001499930">
    <property type="component" value="Unassembled WGS sequence"/>
</dbReference>
<evidence type="ECO:0000256" key="1">
    <source>
        <dbReference type="SAM" id="MobiDB-lite"/>
    </source>
</evidence>
<protein>
    <submittedName>
        <fullName evidence="2">Uncharacterized protein</fullName>
    </submittedName>
</protein>
<evidence type="ECO:0000313" key="2">
    <source>
        <dbReference type="EMBL" id="GAA3016487.1"/>
    </source>
</evidence>
<dbReference type="EMBL" id="BAAAWD010000013">
    <property type="protein sequence ID" value="GAA3016487.1"/>
    <property type="molecule type" value="Genomic_DNA"/>
</dbReference>
<feature type="region of interest" description="Disordered" evidence="1">
    <location>
        <begin position="1"/>
        <end position="24"/>
    </location>
</feature>
<gene>
    <name evidence="2" type="ORF">GCM10017559_45110</name>
</gene>
<organism evidence="2 3">
    <name type="scientific">Streptosporangium longisporum</name>
    <dbReference type="NCBI Taxonomy" id="46187"/>
    <lineage>
        <taxon>Bacteria</taxon>
        <taxon>Bacillati</taxon>
        <taxon>Actinomycetota</taxon>
        <taxon>Actinomycetes</taxon>
        <taxon>Streptosporangiales</taxon>
        <taxon>Streptosporangiaceae</taxon>
        <taxon>Streptosporangium</taxon>
    </lineage>
</organism>
<name>A0ABN3Y4A7_9ACTN</name>